<dbReference type="Gene3D" id="1.20.81.30">
    <property type="entry name" value="Type II secretion system (T2SS), domain F"/>
    <property type="match status" value="2"/>
</dbReference>
<feature type="domain" description="Type II secretion system protein GspF" evidence="9">
    <location>
        <begin position="71"/>
        <end position="194"/>
    </location>
</feature>
<dbReference type="PANTHER" id="PTHR30012">
    <property type="entry name" value="GENERAL SECRETION PATHWAY PROTEIN"/>
    <property type="match status" value="1"/>
</dbReference>
<evidence type="ECO:0000313" key="11">
    <source>
        <dbReference type="Proteomes" id="UP000276634"/>
    </source>
</evidence>
<evidence type="ECO:0000256" key="8">
    <source>
        <dbReference type="SAM" id="Phobius"/>
    </source>
</evidence>
<dbReference type="InterPro" id="IPR042094">
    <property type="entry name" value="T2SS_GspF_sf"/>
</dbReference>
<evidence type="ECO:0000256" key="5">
    <source>
        <dbReference type="ARBA" id="ARBA00022692"/>
    </source>
</evidence>
<keyword evidence="3" id="KW-1003">Cell membrane</keyword>
<dbReference type="PRINTS" id="PR00812">
    <property type="entry name" value="BCTERIALGSPF"/>
</dbReference>
<accession>A0A3N1Y9B5</accession>
<dbReference type="GO" id="GO:0005886">
    <property type="term" value="C:plasma membrane"/>
    <property type="evidence" value="ECO:0007669"/>
    <property type="project" value="UniProtKB-SubCell"/>
</dbReference>
<evidence type="ECO:0000256" key="6">
    <source>
        <dbReference type="ARBA" id="ARBA00022989"/>
    </source>
</evidence>
<evidence type="ECO:0000256" key="1">
    <source>
        <dbReference type="ARBA" id="ARBA00004429"/>
    </source>
</evidence>
<evidence type="ECO:0000313" key="10">
    <source>
        <dbReference type="EMBL" id="ROR34202.1"/>
    </source>
</evidence>
<evidence type="ECO:0000256" key="2">
    <source>
        <dbReference type="ARBA" id="ARBA00005745"/>
    </source>
</evidence>
<feature type="transmembrane region" description="Helical" evidence="8">
    <location>
        <begin position="377"/>
        <end position="398"/>
    </location>
</feature>
<comment type="subcellular location">
    <subcellularLocation>
        <location evidence="1">Cell inner membrane</location>
        <topology evidence="1">Multi-pass membrane protein</topology>
    </subcellularLocation>
</comment>
<sequence length="407" mass="44863">MARYRYRGRDRHGAVVEGVLEGPSAEAVAERLLGEGLTPVAIEAEVTRAPRGDLLGRLFERGPGLDELILFSRQMYSLLKAGVPILRAMRGLVETTRSARMRQVLEEIAEGLESGRSVSACLARHPEVFSSLYVAVVAVGENAGRLDEAFSQMADTLERERETRQRIRTAMRYPVIVLSAIAIAVFVINLFVIPAFSRVFAGFQMELPWATRVLLAVSAFFTAWWPHLLVAAAVAVAGLRRYVATEAGRLRWDRLKLHLPVVGSIILRATLARFARSFALCQRSGVPLLATLTAVARAVDNRFVEGRILAMREGVERGDTLTRTARATGLFTPLVIQMVAVGEETGAVDDMLAEVADFYEREVDYELKYLSDAIEPILIVAVGVMVLILALGVFLPMWELTSLARRG</sequence>
<keyword evidence="6 8" id="KW-1133">Transmembrane helix</keyword>
<dbReference type="FunFam" id="1.20.81.30:FF:000001">
    <property type="entry name" value="Type II secretion system protein F"/>
    <property type="match status" value="2"/>
</dbReference>
<comment type="similarity">
    <text evidence="2">Belongs to the GSP F family.</text>
</comment>
<gene>
    <name evidence="10" type="ORF">EDC57_0098</name>
</gene>
<feature type="transmembrane region" description="Helical" evidence="8">
    <location>
        <begin position="173"/>
        <end position="193"/>
    </location>
</feature>
<proteinExistence type="inferred from homology"/>
<keyword evidence="11" id="KW-1185">Reference proteome</keyword>
<keyword evidence="4" id="KW-0997">Cell inner membrane</keyword>
<evidence type="ECO:0000256" key="7">
    <source>
        <dbReference type="ARBA" id="ARBA00023136"/>
    </source>
</evidence>
<dbReference type="GO" id="GO:0015628">
    <property type="term" value="P:protein secretion by the type II secretion system"/>
    <property type="evidence" value="ECO:0007669"/>
    <property type="project" value="TreeGrafter"/>
</dbReference>
<dbReference type="InterPro" id="IPR018076">
    <property type="entry name" value="T2SS_GspF_dom"/>
</dbReference>
<comment type="caution">
    <text evidence="10">The sequence shown here is derived from an EMBL/GenBank/DDBJ whole genome shotgun (WGS) entry which is preliminary data.</text>
</comment>
<dbReference type="OrthoDB" id="9805682at2"/>
<dbReference type="EMBL" id="RJVI01000001">
    <property type="protein sequence ID" value="ROR34202.1"/>
    <property type="molecule type" value="Genomic_DNA"/>
</dbReference>
<dbReference type="Pfam" id="PF00482">
    <property type="entry name" value="T2SSF"/>
    <property type="match status" value="2"/>
</dbReference>
<protein>
    <submittedName>
        <fullName evidence="10">MSHA biogenesis protein MshG</fullName>
    </submittedName>
</protein>
<dbReference type="AlphaFoldDB" id="A0A3N1Y9B5"/>
<keyword evidence="5 8" id="KW-0812">Transmembrane</keyword>
<evidence type="ECO:0000256" key="4">
    <source>
        <dbReference type="ARBA" id="ARBA00022519"/>
    </source>
</evidence>
<dbReference type="PANTHER" id="PTHR30012:SF4">
    <property type="entry name" value="MSHA BIOGENESIS PROTEIN MSHG"/>
    <property type="match status" value="1"/>
</dbReference>
<dbReference type="Proteomes" id="UP000276634">
    <property type="component" value="Unassembled WGS sequence"/>
</dbReference>
<evidence type="ECO:0000259" key="9">
    <source>
        <dbReference type="Pfam" id="PF00482"/>
    </source>
</evidence>
<reference evidence="10 11" key="1">
    <citation type="submission" date="2018-11" db="EMBL/GenBank/DDBJ databases">
        <title>Genomic Encyclopedia of Type Strains, Phase IV (KMG-IV): sequencing the most valuable type-strain genomes for metagenomic binning, comparative biology and taxonomic classification.</title>
        <authorList>
            <person name="Goeker M."/>
        </authorList>
    </citation>
    <scope>NUCLEOTIDE SEQUENCE [LARGE SCALE GENOMIC DNA]</scope>
    <source>
        <strain evidence="10 11">DSM 100275</strain>
    </source>
</reference>
<feature type="transmembrane region" description="Helical" evidence="8">
    <location>
        <begin position="213"/>
        <end position="236"/>
    </location>
</feature>
<organism evidence="10 11">
    <name type="scientific">Inmirania thermothiophila</name>
    <dbReference type="NCBI Taxonomy" id="1750597"/>
    <lineage>
        <taxon>Bacteria</taxon>
        <taxon>Pseudomonadati</taxon>
        <taxon>Pseudomonadota</taxon>
        <taxon>Gammaproteobacteria</taxon>
        <taxon>Chromatiales</taxon>
        <taxon>Ectothiorhodospiraceae</taxon>
        <taxon>Inmirania</taxon>
    </lineage>
</organism>
<feature type="domain" description="Type II secretion system protein GspF" evidence="9">
    <location>
        <begin position="274"/>
        <end position="396"/>
    </location>
</feature>
<dbReference type="RefSeq" id="WP_123399182.1">
    <property type="nucleotide sequence ID" value="NZ_RJVI01000001.1"/>
</dbReference>
<keyword evidence="7 8" id="KW-0472">Membrane</keyword>
<evidence type="ECO:0000256" key="3">
    <source>
        <dbReference type="ARBA" id="ARBA00022475"/>
    </source>
</evidence>
<name>A0A3N1Y9B5_9GAMM</name>
<dbReference type="InterPro" id="IPR003004">
    <property type="entry name" value="GspF/PilC"/>
</dbReference>